<name>A0A975S0Z4_9RHOB</name>
<feature type="transmembrane region" description="Helical" evidence="1">
    <location>
        <begin position="12"/>
        <end position="32"/>
    </location>
</feature>
<feature type="transmembrane region" description="Helical" evidence="1">
    <location>
        <begin position="185"/>
        <end position="207"/>
    </location>
</feature>
<evidence type="ECO:0008006" key="4">
    <source>
        <dbReference type="Google" id="ProtNLM"/>
    </source>
</evidence>
<accession>A0A975S0Z4</accession>
<reference evidence="2" key="1">
    <citation type="submission" date="2021-06" db="EMBL/GenBank/DDBJ databases">
        <title>Direct submission.</title>
        <authorList>
            <person name="Lee C.-S."/>
            <person name="Jin L."/>
        </authorList>
    </citation>
    <scope>NUCLEOTIDE SEQUENCE</scope>
    <source>
        <strain evidence="2">Con5</strain>
    </source>
</reference>
<gene>
    <name evidence="2" type="ORF">KM031_13095</name>
</gene>
<feature type="transmembrane region" description="Helical" evidence="1">
    <location>
        <begin position="248"/>
        <end position="270"/>
    </location>
</feature>
<protein>
    <recommendedName>
        <fullName evidence="4">Histidine kinase</fullName>
    </recommendedName>
</protein>
<feature type="transmembrane region" description="Helical" evidence="1">
    <location>
        <begin position="282"/>
        <end position="299"/>
    </location>
</feature>
<dbReference type="EMBL" id="CP076361">
    <property type="protein sequence ID" value="QWK89766.1"/>
    <property type="molecule type" value="Genomic_DNA"/>
</dbReference>
<proteinExistence type="predicted"/>
<evidence type="ECO:0000313" key="3">
    <source>
        <dbReference type="Proteomes" id="UP000679352"/>
    </source>
</evidence>
<dbReference type="InterPro" id="IPR036890">
    <property type="entry name" value="HATPase_C_sf"/>
</dbReference>
<dbReference type="Proteomes" id="UP000679352">
    <property type="component" value="Chromosome"/>
</dbReference>
<dbReference type="Gene3D" id="3.30.565.10">
    <property type="entry name" value="Histidine kinase-like ATPase, C-terminal domain"/>
    <property type="match status" value="1"/>
</dbReference>
<dbReference type="AlphaFoldDB" id="A0A975S0Z4"/>
<sequence>MVSELRVPMVRLAMVLAAVLALTITVLVLRLAQPHLDMTLVAAPDGSAVQVMQVAGQQHSGTALAILPAASDGQDGVPLRPDLLIEDPDMLGSYDGISRFYADQGRLWQLTRQAAASGGSLRLSFTDSTTGGVVSAGIPVRLRSTLADLPPVFWVQLATGFVVLVIAAFFLALRRGAVHAGTAPEGLAGFIIAGLGVGGAAYAAALYSSRSLVMEPQLMALLSVCNHAATYFFGIGMIALFARYPRPVLAWVWVHLASGLIIAALLLYRLQLLPHEVVRPQNAVGLIFCIILALVVAQLRATRRRPADRAALRWLGLSFLLGSGVFVLLVALPVALERDGIMSQGMAFIPLCAIYVGTALALARYRLFDLDRWAWRVLFHMAMIGLLVLVDLGVLLSLSLSGPASLASAVALVGLVYFPLRDRVFDRWLAPKRPDLAMIYGETVSVAFQIGQAAKSSAWTALLHRLFTPLHQEALVDGPTQPVIGAEGLALEVPAQGGAPALRLSYAEGGRRLFNSADAALVAQMSDLVTAAERDRAAYETALHQERRRIARDLHDDVGSRLLSSLHSRDEGKRQEFLVDALADLRQIASGLAGREVTLETLIGEMRAESRNRAEAHGRSLIWPLGSADEANVALAYDLHRNFTAMHREALSNALGHGGAGPIRVQTDLRDGMLVHRIENPLAPDEAYAPPSSLRGNGVANIRARAAALHGQAKAGPDLPAGLYRLELRLPLVPLPQLTPQDL</sequence>
<dbReference type="KEGG" id="gfu:KM031_13095"/>
<organism evidence="2 3">
    <name type="scientific">Gemmobacter fulvus</name>
    <dbReference type="NCBI Taxonomy" id="2840474"/>
    <lineage>
        <taxon>Bacteria</taxon>
        <taxon>Pseudomonadati</taxon>
        <taxon>Pseudomonadota</taxon>
        <taxon>Alphaproteobacteria</taxon>
        <taxon>Rhodobacterales</taxon>
        <taxon>Paracoccaceae</taxon>
        <taxon>Gemmobacter</taxon>
    </lineage>
</organism>
<keyword evidence="1" id="KW-0812">Transmembrane</keyword>
<dbReference type="RefSeq" id="WP_215506087.1">
    <property type="nucleotide sequence ID" value="NZ_CP076361.1"/>
</dbReference>
<keyword evidence="1" id="KW-1133">Transmembrane helix</keyword>
<keyword evidence="3" id="KW-1185">Reference proteome</keyword>
<evidence type="ECO:0000256" key="1">
    <source>
        <dbReference type="SAM" id="Phobius"/>
    </source>
</evidence>
<evidence type="ECO:0000313" key="2">
    <source>
        <dbReference type="EMBL" id="QWK89766.1"/>
    </source>
</evidence>
<feature type="transmembrane region" description="Helical" evidence="1">
    <location>
        <begin position="219"/>
        <end position="241"/>
    </location>
</feature>
<feature type="transmembrane region" description="Helical" evidence="1">
    <location>
        <begin position="347"/>
        <end position="365"/>
    </location>
</feature>
<feature type="transmembrane region" description="Helical" evidence="1">
    <location>
        <begin position="377"/>
        <end position="398"/>
    </location>
</feature>
<keyword evidence="1" id="KW-0472">Membrane</keyword>
<feature type="transmembrane region" description="Helical" evidence="1">
    <location>
        <begin position="311"/>
        <end position="335"/>
    </location>
</feature>
<feature type="transmembrane region" description="Helical" evidence="1">
    <location>
        <begin position="153"/>
        <end position="173"/>
    </location>
</feature>